<sequence length="161" mass="18116">MSAAAVEITLVTLEGVRLDEVVDEYTTLLSSADANDEALDRLAPTPYPDDEHASRDFAEATRDDLLERRLADADVVRRALAPFQSFRASMTDDDMLRAHTLEVPRGEVDAWLRTLNAIRLVLATRLGIIDDDDHDPEDPRFGIYDWIGYRLELLIDAEMGD</sequence>
<organism evidence="1 2">
    <name type="scientific">Microbacterium galbinum</name>
    <dbReference type="NCBI Taxonomy" id="2851646"/>
    <lineage>
        <taxon>Bacteria</taxon>
        <taxon>Bacillati</taxon>
        <taxon>Actinomycetota</taxon>
        <taxon>Actinomycetes</taxon>
        <taxon>Micrococcales</taxon>
        <taxon>Microbacteriaceae</taxon>
        <taxon>Microbacterium</taxon>
    </lineage>
</organism>
<keyword evidence="2" id="KW-1185">Reference proteome</keyword>
<gene>
    <name evidence="1" type="ORF">KV396_14050</name>
</gene>
<dbReference type="Proteomes" id="UP000831963">
    <property type="component" value="Chromosome"/>
</dbReference>
<protein>
    <submittedName>
        <fullName evidence="1">DUF2017 domain-containing protein</fullName>
    </submittedName>
</protein>
<evidence type="ECO:0000313" key="1">
    <source>
        <dbReference type="EMBL" id="UPL15531.1"/>
    </source>
</evidence>
<dbReference type="Pfam" id="PF09438">
    <property type="entry name" value="DUF2017"/>
    <property type="match status" value="1"/>
</dbReference>
<dbReference type="InterPro" id="IPR018561">
    <property type="entry name" value="AosR"/>
</dbReference>
<name>A0ABY4IUI0_9MICO</name>
<dbReference type="EMBL" id="CP078077">
    <property type="protein sequence ID" value="UPL15531.1"/>
    <property type="molecule type" value="Genomic_DNA"/>
</dbReference>
<dbReference type="RefSeq" id="WP_247956103.1">
    <property type="nucleotide sequence ID" value="NZ_CP078077.1"/>
</dbReference>
<accession>A0ABY4IUI0</accession>
<proteinExistence type="predicted"/>
<reference evidence="1 2" key="1">
    <citation type="submission" date="2021-06" db="EMBL/GenBank/DDBJ databases">
        <title>Genome-based taxonomic framework of Microbacterium strains isolated from marine environment, the description of four new species and reclassification of four preexisting species.</title>
        <authorList>
            <person name="Lee S.D."/>
            <person name="Kim S.-M."/>
            <person name="Byeon Y.-S."/>
            <person name="Yang H.L."/>
            <person name="Kim I.S."/>
        </authorList>
    </citation>
    <scope>NUCLEOTIDE SEQUENCE [LARGE SCALE GENOMIC DNA]</scope>
    <source>
        <strain evidence="1 2">SSW1-36</strain>
    </source>
</reference>
<evidence type="ECO:0000313" key="2">
    <source>
        <dbReference type="Proteomes" id="UP000831963"/>
    </source>
</evidence>